<keyword evidence="2" id="KW-0732">Signal</keyword>
<evidence type="ECO:0000313" key="4">
    <source>
        <dbReference type="Proteomes" id="UP001303115"/>
    </source>
</evidence>
<dbReference type="AlphaFoldDB" id="A0AAN6PER4"/>
<feature type="signal peptide" evidence="2">
    <location>
        <begin position="1"/>
        <end position="20"/>
    </location>
</feature>
<gene>
    <name evidence="3" type="ORF">C8A01DRAFT_38896</name>
</gene>
<dbReference type="Proteomes" id="UP001303115">
    <property type="component" value="Unassembled WGS sequence"/>
</dbReference>
<evidence type="ECO:0000256" key="2">
    <source>
        <dbReference type="SAM" id="SignalP"/>
    </source>
</evidence>
<organism evidence="3 4">
    <name type="scientific">Parachaetomium inaequale</name>
    <dbReference type="NCBI Taxonomy" id="2588326"/>
    <lineage>
        <taxon>Eukaryota</taxon>
        <taxon>Fungi</taxon>
        <taxon>Dikarya</taxon>
        <taxon>Ascomycota</taxon>
        <taxon>Pezizomycotina</taxon>
        <taxon>Sordariomycetes</taxon>
        <taxon>Sordariomycetidae</taxon>
        <taxon>Sordariales</taxon>
        <taxon>Chaetomiaceae</taxon>
        <taxon>Parachaetomium</taxon>
    </lineage>
</organism>
<feature type="region of interest" description="Disordered" evidence="1">
    <location>
        <begin position="182"/>
        <end position="204"/>
    </location>
</feature>
<comment type="caution">
    <text evidence="3">The sequence shown here is derived from an EMBL/GenBank/DDBJ whole genome shotgun (WGS) entry which is preliminary data.</text>
</comment>
<sequence length="247" mass="25391">MRQSAVLYLLAAAGVANAAGQPLVPNSVSMPGAGLFARQFDVCTSQNTCAQCYGEGWVICDTIGCFNPEIHQQCCAFASLCVGKTNNCCKDWGGPGVTGTSGVPNVTAFPRPTESTVSYECRRGDTGEECCQRAPTPLHWCAGDFPNFACYNDKNQFCCTDGTVCDEEDCCDLFDAETTHPWAATATNPPTATSAPTTTVTTGSVTNAPTVAAASTSTTASTSTSTAGASLSGPGLMAIGLAAFGLL</sequence>
<name>A0AAN6PER4_9PEZI</name>
<evidence type="ECO:0000313" key="3">
    <source>
        <dbReference type="EMBL" id="KAK4034637.1"/>
    </source>
</evidence>
<protein>
    <submittedName>
        <fullName evidence="3">Uncharacterized protein</fullName>
    </submittedName>
</protein>
<keyword evidence="4" id="KW-1185">Reference proteome</keyword>
<feature type="chain" id="PRO_5042819237" evidence="2">
    <location>
        <begin position="21"/>
        <end position="247"/>
    </location>
</feature>
<accession>A0AAN6PER4</accession>
<dbReference type="EMBL" id="MU854471">
    <property type="protein sequence ID" value="KAK4034637.1"/>
    <property type="molecule type" value="Genomic_DNA"/>
</dbReference>
<evidence type="ECO:0000256" key="1">
    <source>
        <dbReference type="SAM" id="MobiDB-lite"/>
    </source>
</evidence>
<proteinExistence type="predicted"/>
<reference evidence="4" key="1">
    <citation type="journal article" date="2023" name="Mol. Phylogenet. Evol.">
        <title>Genome-scale phylogeny and comparative genomics of the fungal order Sordariales.</title>
        <authorList>
            <person name="Hensen N."/>
            <person name="Bonometti L."/>
            <person name="Westerberg I."/>
            <person name="Brannstrom I.O."/>
            <person name="Guillou S."/>
            <person name="Cros-Aarteil S."/>
            <person name="Calhoun S."/>
            <person name="Haridas S."/>
            <person name="Kuo A."/>
            <person name="Mondo S."/>
            <person name="Pangilinan J."/>
            <person name="Riley R."/>
            <person name="LaButti K."/>
            <person name="Andreopoulos B."/>
            <person name="Lipzen A."/>
            <person name="Chen C."/>
            <person name="Yan M."/>
            <person name="Daum C."/>
            <person name="Ng V."/>
            <person name="Clum A."/>
            <person name="Steindorff A."/>
            <person name="Ohm R.A."/>
            <person name="Martin F."/>
            <person name="Silar P."/>
            <person name="Natvig D.O."/>
            <person name="Lalanne C."/>
            <person name="Gautier V."/>
            <person name="Ament-Velasquez S.L."/>
            <person name="Kruys A."/>
            <person name="Hutchinson M.I."/>
            <person name="Powell A.J."/>
            <person name="Barry K."/>
            <person name="Miller A.N."/>
            <person name="Grigoriev I.V."/>
            <person name="Debuchy R."/>
            <person name="Gladieux P."/>
            <person name="Hiltunen Thoren M."/>
            <person name="Johannesson H."/>
        </authorList>
    </citation>
    <scope>NUCLEOTIDE SEQUENCE [LARGE SCALE GENOMIC DNA]</scope>
    <source>
        <strain evidence="4">CBS 284.82</strain>
    </source>
</reference>